<dbReference type="AlphaFoldDB" id="A0A0A9ENX1"/>
<reference evidence="1" key="1">
    <citation type="submission" date="2014-09" db="EMBL/GenBank/DDBJ databases">
        <authorList>
            <person name="Magalhaes I.L.F."/>
            <person name="Oliveira U."/>
            <person name="Santos F.R."/>
            <person name="Vidigal T.H.D.A."/>
            <person name="Brescovit A.D."/>
            <person name="Santos A.J."/>
        </authorList>
    </citation>
    <scope>NUCLEOTIDE SEQUENCE</scope>
    <source>
        <tissue evidence="1">Shoot tissue taken approximately 20 cm above the soil surface</tissue>
    </source>
</reference>
<accession>A0A0A9ENX1</accession>
<evidence type="ECO:0000313" key="1">
    <source>
        <dbReference type="EMBL" id="JAE01807.1"/>
    </source>
</evidence>
<protein>
    <submittedName>
        <fullName evidence="1">Uncharacterized protein</fullName>
    </submittedName>
</protein>
<reference evidence="1" key="2">
    <citation type="journal article" date="2015" name="Data Brief">
        <title>Shoot transcriptome of the giant reed, Arundo donax.</title>
        <authorList>
            <person name="Barrero R.A."/>
            <person name="Guerrero F.D."/>
            <person name="Moolhuijzen P."/>
            <person name="Goolsby J.A."/>
            <person name="Tidwell J."/>
            <person name="Bellgard S.E."/>
            <person name="Bellgard M.I."/>
        </authorList>
    </citation>
    <scope>NUCLEOTIDE SEQUENCE</scope>
    <source>
        <tissue evidence="1">Shoot tissue taken approximately 20 cm above the soil surface</tissue>
    </source>
</reference>
<sequence length="38" mass="4455">MGFHIMVFSFKRLICIHVLLLYFAAEIILAKPNNGYDR</sequence>
<dbReference type="EMBL" id="GBRH01196089">
    <property type="protein sequence ID" value="JAE01807.1"/>
    <property type="molecule type" value="Transcribed_RNA"/>
</dbReference>
<proteinExistence type="predicted"/>
<name>A0A0A9ENX1_ARUDO</name>
<organism evidence="1">
    <name type="scientific">Arundo donax</name>
    <name type="common">Giant reed</name>
    <name type="synonym">Donax arundinaceus</name>
    <dbReference type="NCBI Taxonomy" id="35708"/>
    <lineage>
        <taxon>Eukaryota</taxon>
        <taxon>Viridiplantae</taxon>
        <taxon>Streptophyta</taxon>
        <taxon>Embryophyta</taxon>
        <taxon>Tracheophyta</taxon>
        <taxon>Spermatophyta</taxon>
        <taxon>Magnoliopsida</taxon>
        <taxon>Liliopsida</taxon>
        <taxon>Poales</taxon>
        <taxon>Poaceae</taxon>
        <taxon>PACMAD clade</taxon>
        <taxon>Arundinoideae</taxon>
        <taxon>Arundineae</taxon>
        <taxon>Arundo</taxon>
    </lineage>
</organism>